<proteinExistence type="predicted"/>
<evidence type="ECO:0000313" key="6">
    <source>
        <dbReference type="EMBL" id="KAJ5311377.1"/>
    </source>
</evidence>
<dbReference type="InterPro" id="IPR059112">
    <property type="entry name" value="CysZ/EI24"/>
</dbReference>
<organism evidence="6 7">
    <name type="scientific">Penicillium atrosanguineum</name>
    <dbReference type="NCBI Taxonomy" id="1132637"/>
    <lineage>
        <taxon>Eukaryota</taxon>
        <taxon>Fungi</taxon>
        <taxon>Dikarya</taxon>
        <taxon>Ascomycota</taxon>
        <taxon>Pezizomycotina</taxon>
        <taxon>Eurotiomycetes</taxon>
        <taxon>Eurotiomycetidae</taxon>
        <taxon>Eurotiales</taxon>
        <taxon>Aspergillaceae</taxon>
        <taxon>Penicillium</taxon>
    </lineage>
</organism>
<keyword evidence="2 5" id="KW-0812">Transmembrane</keyword>
<comment type="subcellular location">
    <subcellularLocation>
        <location evidence="1">Membrane</location>
        <topology evidence="1">Multi-pass membrane protein</topology>
    </subcellularLocation>
</comment>
<dbReference type="GO" id="GO:0005619">
    <property type="term" value="C:ascospore wall"/>
    <property type="evidence" value="ECO:0007669"/>
    <property type="project" value="TreeGrafter"/>
</dbReference>
<reference evidence="6" key="1">
    <citation type="submission" date="2022-12" db="EMBL/GenBank/DDBJ databases">
        <authorList>
            <person name="Petersen C."/>
        </authorList>
    </citation>
    <scope>NUCLEOTIDE SEQUENCE</scope>
    <source>
        <strain evidence="6">IBT 21472</strain>
    </source>
</reference>
<evidence type="ECO:0000256" key="3">
    <source>
        <dbReference type="ARBA" id="ARBA00022989"/>
    </source>
</evidence>
<keyword evidence="3 5" id="KW-1133">Transmembrane helix</keyword>
<gene>
    <name evidence="6" type="ORF">N7476_007237</name>
</gene>
<dbReference type="Pfam" id="PF07264">
    <property type="entry name" value="EI24"/>
    <property type="match status" value="1"/>
</dbReference>
<dbReference type="GO" id="GO:0005628">
    <property type="term" value="C:prospore membrane"/>
    <property type="evidence" value="ECO:0007669"/>
    <property type="project" value="TreeGrafter"/>
</dbReference>
<dbReference type="InterPro" id="IPR052786">
    <property type="entry name" value="Spore_wall_assembly"/>
</dbReference>
<evidence type="ECO:0000256" key="5">
    <source>
        <dbReference type="SAM" id="Phobius"/>
    </source>
</evidence>
<sequence>MSDKVKDAVIAEANSVRAASQDVVKSGAYLYPFKGIIFFATHKGLWGPFASRAGRTISLGLGVTTAMFFFTYVPQMAVMALTSGPLAAVSAAILVLSESSAITNLLSRSFLLEDALLDTFDGTLIARNQEPLLAQGRQIKPQSGGRTAAARLGKMLSRPFTRLKPQALLRSLIYLPLNLIPVVGTVLYIAVQGKRAGPMLHARYFQLKGWNSEQQGEWVTKHRGAYTALGIASFVLEMVPFASIAFSFTNTVGAALWAADIEKATE</sequence>
<protein>
    <recommendedName>
        <fullName evidence="8">Outer spore wall protein RRT8</fullName>
    </recommendedName>
</protein>
<keyword evidence="7" id="KW-1185">Reference proteome</keyword>
<evidence type="ECO:0000256" key="1">
    <source>
        <dbReference type="ARBA" id="ARBA00004141"/>
    </source>
</evidence>
<keyword evidence="4 5" id="KW-0472">Membrane</keyword>
<dbReference type="Proteomes" id="UP001147746">
    <property type="component" value="Unassembled WGS sequence"/>
</dbReference>
<accession>A0A9W9LAM5</accession>
<dbReference type="PANTHER" id="PTHR34292:SF2">
    <property type="entry name" value="OUTER SPORE WALL PROTEIN LDS1"/>
    <property type="match status" value="1"/>
</dbReference>
<dbReference type="OrthoDB" id="10012223at2759"/>
<evidence type="ECO:0000256" key="2">
    <source>
        <dbReference type="ARBA" id="ARBA00022692"/>
    </source>
</evidence>
<dbReference type="EMBL" id="JAPZBO010000007">
    <property type="protein sequence ID" value="KAJ5311377.1"/>
    <property type="molecule type" value="Genomic_DNA"/>
</dbReference>
<feature type="transmembrane region" description="Helical" evidence="5">
    <location>
        <begin position="76"/>
        <end position="96"/>
    </location>
</feature>
<evidence type="ECO:0008006" key="8">
    <source>
        <dbReference type="Google" id="ProtNLM"/>
    </source>
</evidence>
<dbReference type="AlphaFoldDB" id="A0A9W9LAM5"/>
<dbReference type="PANTHER" id="PTHR34292">
    <property type="entry name" value="OUTER SPORE WALL PROTEIN LDS1"/>
    <property type="match status" value="1"/>
</dbReference>
<feature type="transmembrane region" description="Helical" evidence="5">
    <location>
        <begin position="172"/>
        <end position="191"/>
    </location>
</feature>
<reference evidence="6" key="2">
    <citation type="journal article" date="2023" name="IMA Fungus">
        <title>Comparative genomic study of the Penicillium genus elucidates a diverse pangenome and 15 lateral gene transfer events.</title>
        <authorList>
            <person name="Petersen C."/>
            <person name="Sorensen T."/>
            <person name="Nielsen M.R."/>
            <person name="Sondergaard T.E."/>
            <person name="Sorensen J.L."/>
            <person name="Fitzpatrick D.A."/>
            <person name="Frisvad J.C."/>
            <person name="Nielsen K.L."/>
        </authorList>
    </citation>
    <scope>NUCLEOTIDE SEQUENCE</scope>
    <source>
        <strain evidence="6">IBT 21472</strain>
    </source>
</reference>
<name>A0A9W9LAM5_9EURO</name>
<feature type="transmembrane region" description="Helical" evidence="5">
    <location>
        <begin position="53"/>
        <end position="70"/>
    </location>
</feature>
<evidence type="ECO:0000313" key="7">
    <source>
        <dbReference type="Proteomes" id="UP001147746"/>
    </source>
</evidence>
<dbReference type="GO" id="GO:0005811">
    <property type="term" value="C:lipid droplet"/>
    <property type="evidence" value="ECO:0007669"/>
    <property type="project" value="TreeGrafter"/>
</dbReference>
<comment type="caution">
    <text evidence="6">The sequence shown here is derived from an EMBL/GenBank/DDBJ whole genome shotgun (WGS) entry which is preliminary data.</text>
</comment>
<evidence type="ECO:0000256" key="4">
    <source>
        <dbReference type="ARBA" id="ARBA00023136"/>
    </source>
</evidence>